<dbReference type="Gene3D" id="3.40.50.620">
    <property type="entry name" value="HUPs"/>
    <property type="match status" value="1"/>
</dbReference>
<evidence type="ECO:0000256" key="5">
    <source>
        <dbReference type="ARBA" id="ARBA00023268"/>
    </source>
</evidence>
<dbReference type="InterPro" id="IPR014729">
    <property type="entry name" value="Rossmann-like_a/b/a_fold"/>
</dbReference>
<evidence type="ECO:0000313" key="9">
    <source>
        <dbReference type="EMBL" id="OAN49274.1"/>
    </source>
</evidence>
<dbReference type="EMBL" id="LWQT01000066">
    <property type="protein sequence ID" value="OAN49274.1"/>
    <property type="molecule type" value="Genomic_DNA"/>
</dbReference>
<dbReference type="AlphaFoldDB" id="A0A178MMW4"/>
<evidence type="ECO:0000256" key="6">
    <source>
        <dbReference type="ARBA" id="ARBA00023277"/>
    </source>
</evidence>
<dbReference type="PANTHER" id="PTHR46969">
    <property type="entry name" value="BIFUNCTIONAL PROTEIN HLDE"/>
    <property type="match status" value="1"/>
</dbReference>
<dbReference type="NCBIfam" id="TIGR00125">
    <property type="entry name" value="cyt_tran_rel"/>
    <property type="match status" value="1"/>
</dbReference>
<proteinExistence type="predicted"/>
<dbReference type="Proteomes" id="UP000078428">
    <property type="component" value="Unassembled WGS sequence"/>
</dbReference>
<comment type="caution">
    <text evidence="9">The sequence shown here is derived from an EMBL/GenBank/DDBJ whole genome shotgun (WGS) entry which is preliminary data.</text>
</comment>
<dbReference type="InterPro" id="IPR029056">
    <property type="entry name" value="Ribokinase-like"/>
</dbReference>
<dbReference type="CDD" id="cd01172">
    <property type="entry name" value="RfaE_like"/>
    <property type="match status" value="1"/>
</dbReference>
<dbReference type="SUPFAM" id="SSF53613">
    <property type="entry name" value="Ribokinase-like"/>
    <property type="match status" value="1"/>
</dbReference>
<dbReference type="STRING" id="1285242.A6A04_03930"/>
<dbReference type="GO" id="GO:0005829">
    <property type="term" value="C:cytosol"/>
    <property type="evidence" value="ECO:0007669"/>
    <property type="project" value="TreeGrafter"/>
</dbReference>
<dbReference type="Gene3D" id="3.40.1190.20">
    <property type="match status" value="1"/>
</dbReference>
<evidence type="ECO:0000313" key="10">
    <source>
        <dbReference type="Proteomes" id="UP000078428"/>
    </source>
</evidence>
<evidence type="ECO:0000256" key="3">
    <source>
        <dbReference type="ARBA" id="ARBA00022679"/>
    </source>
</evidence>
<evidence type="ECO:0000256" key="2">
    <source>
        <dbReference type="ARBA" id="ARBA00003753"/>
    </source>
</evidence>
<protein>
    <submittedName>
        <fullName evidence="9">Cytidyltransferase</fullName>
    </submittedName>
</protein>
<reference evidence="9 10" key="1">
    <citation type="submission" date="2016-04" db="EMBL/GenBank/DDBJ databases">
        <title>Draft genome sequence of freshwater magnetotactic bacteria Magnetospirillum marisnigri SP-1 and Magnetospirillum moscoviense BB-1.</title>
        <authorList>
            <person name="Koziaeva V."/>
            <person name="Dziuba M.V."/>
            <person name="Ivanov T.M."/>
            <person name="Kuznetsov B."/>
            <person name="Grouzdev D.S."/>
        </authorList>
    </citation>
    <scope>NUCLEOTIDE SEQUENCE [LARGE SCALE GENOMIC DNA]</scope>
    <source>
        <strain evidence="9 10">SP-1</strain>
    </source>
</reference>
<name>A0A178MMW4_9PROT</name>
<feature type="domain" description="Cytidyltransferase-like" evidence="8">
    <location>
        <begin position="39"/>
        <end position="131"/>
    </location>
</feature>
<dbReference type="CDD" id="cd02172">
    <property type="entry name" value="RfaE_N"/>
    <property type="match status" value="1"/>
</dbReference>
<dbReference type="GO" id="GO:0033786">
    <property type="term" value="F:heptose-1-phosphate adenylyltransferase activity"/>
    <property type="evidence" value="ECO:0007669"/>
    <property type="project" value="TreeGrafter"/>
</dbReference>
<comment type="function">
    <text evidence="2">Catalyzes the ADP transfer from ATP to D-glycero-beta-D-manno-heptose 1-phosphate, yielding ADP-D-glycero-beta-D-manno-heptose.</text>
</comment>
<accession>A0A178MMW4</accession>
<keyword evidence="4" id="KW-0418">Kinase</keyword>
<dbReference type="InterPro" id="IPR011913">
    <property type="entry name" value="RfaE_dom_I"/>
</dbReference>
<evidence type="ECO:0000256" key="4">
    <source>
        <dbReference type="ARBA" id="ARBA00022777"/>
    </source>
</evidence>
<dbReference type="RefSeq" id="WP_068493749.1">
    <property type="nucleotide sequence ID" value="NZ_LWQT01000066.1"/>
</dbReference>
<sequence length="518" mass="56860">MSESANTNACSARDKIKTLDQLAELAQQAQATGLKVVLCHGVFDLLHMGHVRHLEVAKREGDMLIVTVSADAFVNKGPGRPIFPDTIRAEMLAAVGYVDWVGINHSMSAETVLNAVKPDVYVKGSDYENPDDDVTGKIQSERDTIESHGGKLVFTRDVTFSSSSLINRYFDVYDPPLRDYLDQARAENALPQILEMIEKVKNFKVLLVGDTIIDEYQYVSTLGKSPKENMIATLFENKELFAGGVIAAANHVAEFCAKVDILTVLGEGDPHDSLVRQALKPNVGLTALYRPDAPTTRKCRFVEPNYMRKLFEVYHMDDSPAGDSMTDSFNQRLAERIQDYDLVLVTDFGHGCIQPSTIELMADKARYLAVNAQSNSANMGFNLITKYPRADYICIDAPEARMAVRSKNEDLSLIASDLLPRKIRNSRVILTHGKHGCVTYQQERGSHRIPAFTKTVVDTVGAGDAFLAITSPLVAAGGRMDHVGFVGNAAGAIKVGIVGHRSSVEKAPLVKFITTLLK</sequence>
<dbReference type="OrthoDB" id="9802794at2"/>
<dbReference type="InterPro" id="IPR011611">
    <property type="entry name" value="PfkB_dom"/>
</dbReference>
<organism evidence="9 10">
    <name type="scientific">Paramagnetospirillum marisnigri</name>
    <dbReference type="NCBI Taxonomy" id="1285242"/>
    <lineage>
        <taxon>Bacteria</taxon>
        <taxon>Pseudomonadati</taxon>
        <taxon>Pseudomonadota</taxon>
        <taxon>Alphaproteobacteria</taxon>
        <taxon>Rhodospirillales</taxon>
        <taxon>Magnetospirillaceae</taxon>
        <taxon>Paramagnetospirillum</taxon>
    </lineage>
</organism>
<gene>
    <name evidence="9" type="ORF">A6A04_03930</name>
</gene>
<dbReference type="InterPro" id="IPR004821">
    <property type="entry name" value="Cyt_trans-like"/>
</dbReference>
<dbReference type="SUPFAM" id="SSF52374">
    <property type="entry name" value="Nucleotidylyl transferase"/>
    <property type="match status" value="1"/>
</dbReference>
<keyword evidence="10" id="KW-1185">Reference proteome</keyword>
<keyword evidence="5" id="KW-0511">Multifunctional enzyme</keyword>
<keyword evidence="6" id="KW-0119">Carbohydrate metabolism</keyword>
<feature type="domain" description="Carbohydrate kinase PfkB" evidence="7">
    <location>
        <begin position="204"/>
        <end position="506"/>
    </location>
</feature>
<dbReference type="PANTHER" id="PTHR46969:SF1">
    <property type="entry name" value="BIFUNCTIONAL PROTEIN HLDE"/>
    <property type="match status" value="1"/>
</dbReference>
<evidence type="ECO:0000259" key="7">
    <source>
        <dbReference type="Pfam" id="PF00294"/>
    </source>
</evidence>
<evidence type="ECO:0000259" key="8">
    <source>
        <dbReference type="Pfam" id="PF01467"/>
    </source>
</evidence>
<keyword evidence="3 9" id="KW-0808">Transferase</keyword>
<dbReference type="Pfam" id="PF00294">
    <property type="entry name" value="PfkB"/>
    <property type="match status" value="1"/>
</dbReference>
<dbReference type="GO" id="GO:0016773">
    <property type="term" value="F:phosphotransferase activity, alcohol group as acceptor"/>
    <property type="evidence" value="ECO:0007669"/>
    <property type="project" value="InterPro"/>
</dbReference>
<evidence type="ECO:0000256" key="1">
    <source>
        <dbReference type="ARBA" id="ARBA00002319"/>
    </source>
</evidence>
<dbReference type="GO" id="GO:0033785">
    <property type="term" value="F:heptose 7-phosphate kinase activity"/>
    <property type="evidence" value="ECO:0007669"/>
    <property type="project" value="TreeGrafter"/>
</dbReference>
<comment type="function">
    <text evidence="1">Catalyzes the phosphorylation of D-glycero-D-manno-heptose 7-phosphate at the C-1 position to selectively form D-glycero-beta-D-manno-heptose-1,7-bisphosphate.</text>
</comment>
<dbReference type="Pfam" id="PF01467">
    <property type="entry name" value="CTP_transf_like"/>
    <property type="match status" value="1"/>
</dbReference>